<evidence type="ECO:0000313" key="3">
    <source>
        <dbReference type="EMBL" id="MPL55264.1"/>
    </source>
</evidence>
<evidence type="ECO:0000259" key="2">
    <source>
        <dbReference type="Pfam" id="PF07715"/>
    </source>
</evidence>
<name>A0A644SKP4_9ZZZZ</name>
<dbReference type="InterPro" id="IPR023997">
    <property type="entry name" value="TonB-dep_OMP_SusC/RagA_CS"/>
</dbReference>
<dbReference type="NCBIfam" id="TIGR04056">
    <property type="entry name" value="OMP_RagA_SusC"/>
    <property type="match status" value="1"/>
</dbReference>
<protein>
    <submittedName>
        <fullName evidence="3">TonB-dependent receptor SusC</fullName>
    </submittedName>
</protein>
<dbReference type="SUPFAM" id="SSF56935">
    <property type="entry name" value="Porins"/>
    <property type="match status" value="1"/>
</dbReference>
<dbReference type="EMBL" id="VSSQ01000001">
    <property type="protein sequence ID" value="MPL55264.1"/>
    <property type="molecule type" value="Genomic_DNA"/>
</dbReference>
<accession>A0A644SKP4</accession>
<evidence type="ECO:0000256" key="1">
    <source>
        <dbReference type="SAM" id="MobiDB-lite"/>
    </source>
</evidence>
<proteinExistence type="predicted"/>
<dbReference type="AlphaFoldDB" id="A0A644SKP4"/>
<gene>
    <name evidence="3" type="primary">susC_1</name>
    <name evidence="3" type="ORF">SDC9_00734</name>
</gene>
<feature type="domain" description="TonB-dependent receptor plug" evidence="2">
    <location>
        <begin position="59"/>
        <end position="195"/>
    </location>
</feature>
<dbReference type="InterPro" id="IPR039426">
    <property type="entry name" value="TonB-dep_rcpt-like"/>
</dbReference>
<sequence length="988" mass="109105">MKSFLYYLNPSNRGKTSIAALFLLGAITCVDAQQSTNRDSLKTKSIDEVVVIGYGTQKRKDVNSSISSIKSSDIQSLKQVNVDQMLQGKLAGVVVTNGNGQPGAAASIRVRGTTSLNGVNEPLYIIDGIPISGDASGRATSGRPVAGSDFSSTGGGGNNTVSPISFLNPNDIESVDVLKDASAVAIYGARGANGVIIITTKSGKKGTGKISYDGSTNITQIPKYLDVMNLQQYAAHQNNLALLFNTQLRPEFSHPELLGLGTDWQNEIFQIGFGQSHQLSFSGGKDGTSYYLSGNFMDQTGNILDTGMKRYTFRANIDAKVKPWLKVGTNLSTGITNENFTVNQSFGGLITNMLLQGPDMPVRNLDGTFASPPQNQNVNYFNPVAEALERENKLIRKNFLGSVFGEANLLKGLKYRVELSANTEFTEYTDFYPSYDRGTQFNLTADLFERRQNWYSTNIQNLLTYDLNLNKHKITALVGQEANDSHWEGLLAEAHGFKFNDIHNISMSDADSRTVTGYKGSQALSSLFGRLIYDFDNKYSITASIRRDQSSKFEPAIDGKQVGYFPSVSVSWKVSSEKFMESVKDYISLLKIRAGYGETGNQQIPNGRYAANLTQYFLPGNIPNPNLTWESMKQTDIGLDFTLFNHFNVNFDVYKKLSDNFLFQYPLPDYLTGGSSWNGGIDSPYFNMGQVENRGFDLTMSYGTKNDEGFNWNSTLVMSHNQNKLLNIINGVTLTEQANMNGYQPYVVSNTIVGSAIGTYWGFKTDGLFTSLDQLNNAPIQFGQSVGTAPGQTYLGDVKYVDVNGDGKITMDDATIIGDPNPDLTIGFTNSFSYKNFDLSIFLNGVVGNDVMNLTRRNGLENSMLYKNQLVEAANYWTEDRPNSDIPRPINSSSNPNILISDRFVEKGDFLRIQNVTLGYTFSPEALESIKMTKVRIYGTVQNLYTFTNYTGYDPEIGLFNQNPLLNGIDNGRYPMPRTFSLGVNLEF</sequence>
<feature type="region of interest" description="Disordered" evidence="1">
    <location>
        <begin position="137"/>
        <end position="156"/>
    </location>
</feature>
<dbReference type="InterPro" id="IPR023996">
    <property type="entry name" value="TonB-dep_OMP_SusC/RagA"/>
</dbReference>
<organism evidence="3">
    <name type="scientific">bioreactor metagenome</name>
    <dbReference type="NCBI Taxonomy" id="1076179"/>
    <lineage>
        <taxon>unclassified sequences</taxon>
        <taxon>metagenomes</taxon>
        <taxon>ecological metagenomes</taxon>
    </lineage>
</organism>
<dbReference type="NCBIfam" id="TIGR04057">
    <property type="entry name" value="SusC_RagA_signa"/>
    <property type="match status" value="1"/>
</dbReference>
<keyword evidence="3" id="KW-0675">Receptor</keyword>
<dbReference type="InterPro" id="IPR012910">
    <property type="entry name" value="Plug_dom"/>
</dbReference>
<reference evidence="3" key="1">
    <citation type="submission" date="2019-08" db="EMBL/GenBank/DDBJ databases">
        <authorList>
            <person name="Kucharzyk K."/>
            <person name="Murdoch R.W."/>
            <person name="Higgins S."/>
            <person name="Loffler F."/>
        </authorList>
    </citation>
    <scope>NUCLEOTIDE SEQUENCE</scope>
</reference>
<dbReference type="Pfam" id="PF07715">
    <property type="entry name" value="Plug"/>
    <property type="match status" value="1"/>
</dbReference>
<dbReference type="Gene3D" id="2.170.130.10">
    <property type="entry name" value="TonB-dependent receptor, plug domain"/>
    <property type="match status" value="1"/>
</dbReference>
<dbReference type="InterPro" id="IPR037066">
    <property type="entry name" value="Plug_dom_sf"/>
</dbReference>
<dbReference type="PROSITE" id="PS52016">
    <property type="entry name" value="TONB_DEPENDENT_REC_3"/>
    <property type="match status" value="1"/>
</dbReference>
<comment type="caution">
    <text evidence="3">The sequence shown here is derived from an EMBL/GenBank/DDBJ whole genome shotgun (WGS) entry which is preliminary data.</text>
</comment>